<organism evidence="2 3">
    <name type="scientific">Pseudovibrio ascidiaceicola</name>
    <dbReference type="NCBI Taxonomy" id="285279"/>
    <lineage>
        <taxon>Bacteria</taxon>
        <taxon>Pseudomonadati</taxon>
        <taxon>Pseudomonadota</taxon>
        <taxon>Alphaproteobacteria</taxon>
        <taxon>Hyphomicrobiales</taxon>
        <taxon>Stappiaceae</taxon>
        <taxon>Pseudovibrio</taxon>
    </lineage>
</organism>
<gene>
    <name evidence="2" type="ORF">SAMN04488518_105317</name>
</gene>
<dbReference type="Proteomes" id="UP000199598">
    <property type="component" value="Unassembled WGS sequence"/>
</dbReference>
<evidence type="ECO:0000259" key="1">
    <source>
        <dbReference type="Pfam" id="PF00685"/>
    </source>
</evidence>
<sequence length="299" mass="34395">MKKVLIHIGAHKTGTTALQKQLYSKHPDLFDDRTSFKASSFMRLYENRMIKPKAEELADLFQEAITKPETDTYRISHERLMGKAFVHKQFYPNVKRYSQLVKELQRRGVQVKTLVTVRNRTDFLVSFFLHCLSWQGTPKTFHEFANKAVTPSFAWQSVAQQLERISVTYLPQEAMEKHPAEYVDLINKFYEKKLLEPDDLSHRANSGLNELGLSIIPQLSTIEDAGLRGVLLKSALDYCKQGKRAAVLSKDVEGIYRKHFLEGDIAFAKANFPAPFRKIYSQTKPVAEQFWFAFAKADA</sequence>
<proteinExistence type="predicted"/>
<dbReference type="RefSeq" id="WP_093519659.1">
    <property type="nucleotide sequence ID" value="NZ_FOSK01000005.1"/>
</dbReference>
<dbReference type="EMBL" id="FOSK01000005">
    <property type="protein sequence ID" value="SFK48204.1"/>
    <property type="molecule type" value="Genomic_DNA"/>
</dbReference>
<feature type="domain" description="Sulfotransferase" evidence="1">
    <location>
        <begin position="8"/>
        <end position="195"/>
    </location>
</feature>
<accession>A0A1I3ZVL8</accession>
<dbReference type="Gene3D" id="3.40.50.300">
    <property type="entry name" value="P-loop containing nucleotide triphosphate hydrolases"/>
    <property type="match status" value="1"/>
</dbReference>
<name>A0A1I3ZVL8_9HYPH</name>
<protein>
    <submittedName>
        <fullName evidence="2">Sulfotransferase domain-containing protein</fullName>
    </submittedName>
</protein>
<dbReference type="InterPro" id="IPR027417">
    <property type="entry name" value="P-loop_NTPase"/>
</dbReference>
<reference evidence="2 3" key="1">
    <citation type="submission" date="2016-10" db="EMBL/GenBank/DDBJ databases">
        <authorList>
            <person name="Varghese N."/>
            <person name="Submissions S."/>
        </authorList>
    </citation>
    <scope>NUCLEOTIDE SEQUENCE [LARGE SCALE GENOMIC DNA]</scope>
    <source>
        <strain evidence="2 3">DSM 16392</strain>
    </source>
</reference>
<evidence type="ECO:0000313" key="2">
    <source>
        <dbReference type="EMBL" id="SFK48204.1"/>
    </source>
</evidence>
<comment type="caution">
    <text evidence="2">The sequence shown here is derived from an EMBL/GenBank/DDBJ whole genome shotgun (WGS) entry which is preliminary data.</text>
</comment>
<dbReference type="Pfam" id="PF00685">
    <property type="entry name" value="Sulfotransfer_1"/>
    <property type="match status" value="1"/>
</dbReference>
<dbReference type="SUPFAM" id="SSF52540">
    <property type="entry name" value="P-loop containing nucleoside triphosphate hydrolases"/>
    <property type="match status" value="1"/>
</dbReference>
<evidence type="ECO:0000313" key="3">
    <source>
        <dbReference type="Proteomes" id="UP000199598"/>
    </source>
</evidence>
<keyword evidence="3" id="KW-1185">Reference proteome</keyword>
<dbReference type="InterPro" id="IPR000863">
    <property type="entry name" value="Sulfotransferase_dom"/>
</dbReference>